<reference evidence="1 2" key="1">
    <citation type="journal article" date="2018" name="Sci. Rep.">
        <title>Characterisation of pathogen-specific regions and novel effector candidates in Fusarium oxysporum f. sp. cepae.</title>
        <authorList>
            <person name="Armitage A.D."/>
            <person name="Taylor A."/>
            <person name="Sobczyk M.K."/>
            <person name="Baxter L."/>
            <person name="Greenfield B.P."/>
            <person name="Bates H.J."/>
            <person name="Wilson F."/>
            <person name="Jackson A.C."/>
            <person name="Ott S."/>
            <person name="Harrison R.J."/>
            <person name="Clarkson J.P."/>
        </authorList>
    </citation>
    <scope>NUCLEOTIDE SEQUENCE [LARGE SCALE GENOMIC DNA]</scope>
    <source>
        <strain evidence="1 2">Fp_A8</strain>
    </source>
</reference>
<name>A0A420S0M5_GIBIN</name>
<accession>A0A420S0M5</accession>
<proteinExistence type="predicted"/>
<evidence type="ECO:0000313" key="1">
    <source>
        <dbReference type="EMBL" id="RKL22815.1"/>
    </source>
</evidence>
<dbReference type="Proteomes" id="UP000283569">
    <property type="component" value="Unassembled WGS sequence"/>
</dbReference>
<comment type="caution">
    <text evidence="1">The sequence shown here is derived from an EMBL/GenBank/DDBJ whole genome shotgun (WGS) entry which is preliminary data.</text>
</comment>
<evidence type="ECO:0000313" key="2">
    <source>
        <dbReference type="Proteomes" id="UP000283569"/>
    </source>
</evidence>
<dbReference type="AlphaFoldDB" id="A0A420S0M5"/>
<sequence length="460" mass="46997">MTTPACLSFSIYQGATFREELERVTVPYAVGQECGRLVDACTGTAVPDADITREDYTGCTARVQLRREIDDPEILLELSTANGGIELDGAWLRLLMTAEQTGAFVYGDMPPGWTSCVGQVEVTRPDGDVERHRPGPTIVERETSIVVTRRGGETVVVRQPAPPAVVVTRGIPGPRGLRGVPGPPGGATTVKVGPMPISGHSVVACDSAGELVAADATNPAHRGAVLGVVANAYSPGDDAVVQTGFVLEHSGWTWAPGPVLVGLSGQLAQAPPTGALFAQVIGRALSSTREATMAAKKILRFVGNAITEVFGVQTSTGVANAGDIPALDDTGRLHQSMMPTGIGADTAVIPASEALSAGDFVNVWNSTGAKARKADANVAGKEAHGFVLEAVASGGNATVYFEGTNAQVSGQTAGPVFLQTTAGTAGATAPSAAGNVVQRLGIAISATAINFESGVPVVLA</sequence>
<dbReference type="EMBL" id="MRDB01000114">
    <property type="protein sequence ID" value="RKL22815.1"/>
    <property type="molecule type" value="Genomic_DNA"/>
</dbReference>
<protein>
    <submittedName>
        <fullName evidence="1">Uncharacterized protein</fullName>
    </submittedName>
</protein>
<organism evidence="1 2">
    <name type="scientific">Gibberella intermedia</name>
    <name type="common">Bulb rot disease fungus</name>
    <name type="synonym">Fusarium proliferatum</name>
    <dbReference type="NCBI Taxonomy" id="948311"/>
    <lineage>
        <taxon>Eukaryota</taxon>
        <taxon>Fungi</taxon>
        <taxon>Dikarya</taxon>
        <taxon>Ascomycota</taxon>
        <taxon>Pezizomycotina</taxon>
        <taxon>Sordariomycetes</taxon>
        <taxon>Hypocreomycetidae</taxon>
        <taxon>Hypocreales</taxon>
        <taxon>Nectriaceae</taxon>
        <taxon>Fusarium</taxon>
        <taxon>Fusarium fujikuroi species complex</taxon>
    </lineage>
</organism>
<gene>
    <name evidence="1" type="ORF">BFJ72_g14620</name>
</gene>